<dbReference type="Proteomes" id="UP000238634">
    <property type="component" value="Unassembled WGS sequence"/>
</dbReference>
<evidence type="ECO:0000313" key="2">
    <source>
        <dbReference type="Proteomes" id="UP000238634"/>
    </source>
</evidence>
<gene>
    <name evidence="1" type="ORF">C7B65_06020</name>
</gene>
<accession>A0A2T1DKC4</accession>
<evidence type="ECO:0000313" key="1">
    <source>
        <dbReference type="EMBL" id="PSB20958.1"/>
    </source>
</evidence>
<protein>
    <submittedName>
        <fullName evidence="1">Uncharacterized protein</fullName>
    </submittedName>
</protein>
<reference evidence="1 2" key="2">
    <citation type="submission" date="2018-03" db="EMBL/GenBank/DDBJ databases">
        <title>The ancient ancestry and fast evolution of plastids.</title>
        <authorList>
            <person name="Moore K.R."/>
            <person name="Magnabosco C."/>
            <person name="Momper L."/>
            <person name="Gold D.A."/>
            <person name="Bosak T."/>
            <person name="Fournier G.P."/>
        </authorList>
    </citation>
    <scope>NUCLEOTIDE SEQUENCE [LARGE SCALE GENOMIC DNA]</scope>
    <source>
        <strain evidence="1 2">ULC007</strain>
    </source>
</reference>
<dbReference type="STRING" id="1920490.GCA_001895925_03585"/>
<dbReference type="AlphaFoldDB" id="A0A2T1DKC4"/>
<keyword evidence="2" id="KW-1185">Reference proteome</keyword>
<sequence>MVAAVKGSRLDAIVRFQVWASQPDGVNTAIQNLHEQLLAAKQTLRGLGFLRLDATETSLAEFDAVLNGWHKTCDYKVLYEFRFQDSDGAESLIARIPIAANSEYNESTVVTDRMVRWDNQSAPTLRLQGRTTLARLSALAYLPEPLPSGSLTLIRTFDGASGSPDSYPTLTAFLAAIAGANPATRYGQITFASVSAFLAAFKSEGTPIALGDWDSNGTPDLYQSRLLDFSPPVQLASADDRLEIVPLDNPLDQVAVVYLQAS</sequence>
<comment type="caution">
    <text evidence="1">The sequence shown here is derived from an EMBL/GenBank/DDBJ whole genome shotgun (WGS) entry which is preliminary data.</text>
</comment>
<name>A0A2T1DKC4_9CYAN</name>
<proteinExistence type="predicted"/>
<reference evidence="1 2" key="1">
    <citation type="submission" date="2018-02" db="EMBL/GenBank/DDBJ databases">
        <authorList>
            <person name="Cohen D.B."/>
            <person name="Kent A.D."/>
        </authorList>
    </citation>
    <scope>NUCLEOTIDE SEQUENCE [LARGE SCALE GENOMIC DNA]</scope>
    <source>
        <strain evidence="1 2">ULC007</strain>
    </source>
</reference>
<organism evidence="1 2">
    <name type="scientific">Phormidesmis priestleyi ULC007</name>
    <dbReference type="NCBI Taxonomy" id="1920490"/>
    <lineage>
        <taxon>Bacteria</taxon>
        <taxon>Bacillati</taxon>
        <taxon>Cyanobacteriota</taxon>
        <taxon>Cyanophyceae</taxon>
        <taxon>Leptolyngbyales</taxon>
        <taxon>Leptolyngbyaceae</taxon>
        <taxon>Phormidesmis</taxon>
    </lineage>
</organism>
<dbReference type="EMBL" id="PVWG01000004">
    <property type="protein sequence ID" value="PSB20958.1"/>
    <property type="molecule type" value="Genomic_DNA"/>
</dbReference>